<evidence type="ECO:0000313" key="2">
    <source>
        <dbReference type="Proteomes" id="UP000325182"/>
    </source>
</evidence>
<dbReference type="SUPFAM" id="SSF109998">
    <property type="entry name" value="Triger factor/SurA peptide-binding domain-like"/>
    <property type="match status" value="1"/>
</dbReference>
<sequence length="190" mass="22281">MIRENIMVMLFVFLLLAGCGTGGGQNGMEVAEAMDEATTEEKMDRRVYSLENFAPLEETDKEMIRAKAMEQLINEYILMYEAKSQGFSVSDEEIQEVIEFNIETAKEIDNEKFTSMLDEMDMSIEEYYREYAYESIKGKLLENKLNDNITAEMKTPHEQTTKWNEYKDEVIKEFRKKNAEQIKKITDERI</sequence>
<accession>A0A5D4LYY6</accession>
<protein>
    <submittedName>
        <fullName evidence="1">Uncharacterized protein</fullName>
    </submittedName>
</protein>
<dbReference type="EMBL" id="VTEG01000038">
    <property type="protein sequence ID" value="TYR94462.1"/>
    <property type="molecule type" value="Genomic_DNA"/>
</dbReference>
<dbReference type="Proteomes" id="UP000325182">
    <property type="component" value="Unassembled WGS sequence"/>
</dbReference>
<dbReference type="PROSITE" id="PS51257">
    <property type="entry name" value="PROKAR_LIPOPROTEIN"/>
    <property type="match status" value="1"/>
</dbReference>
<gene>
    <name evidence="1" type="ORF">FZC84_22450</name>
</gene>
<dbReference type="AlphaFoldDB" id="A0A5D4LYY6"/>
<reference evidence="1 2" key="1">
    <citation type="submission" date="2019-08" db="EMBL/GenBank/DDBJ databases">
        <title>Bacillus genomes from the desert of Cuatro Cienegas, Coahuila.</title>
        <authorList>
            <person name="Olmedo-Alvarez G."/>
        </authorList>
    </citation>
    <scope>NUCLEOTIDE SEQUENCE [LARGE SCALE GENOMIC DNA]</scope>
    <source>
        <strain evidence="1 2">CH128b_4D</strain>
    </source>
</reference>
<comment type="caution">
    <text evidence="1">The sequence shown here is derived from an EMBL/GenBank/DDBJ whole genome shotgun (WGS) entry which is preliminary data.</text>
</comment>
<dbReference type="Pfam" id="PF13624">
    <property type="entry name" value="SurA_N_3"/>
    <property type="match status" value="1"/>
</dbReference>
<organism evidence="1 2">
    <name type="scientific">Rossellomorea vietnamensis</name>
    <dbReference type="NCBI Taxonomy" id="218284"/>
    <lineage>
        <taxon>Bacteria</taxon>
        <taxon>Bacillati</taxon>
        <taxon>Bacillota</taxon>
        <taxon>Bacilli</taxon>
        <taxon>Bacillales</taxon>
        <taxon>Bacillaceae</taxon>
        <taxon>Rossellomorea</taxon>
    </lineage>
</organism>
<dbReference type="Gene3D" id="1.10.4030.10">
    <property type="entry name" value="Porin chaperone SurA, peptide-binding domain"/>
    <property type="match status" value="1"/>
</dbReference>
<proteinExistence type="predicted"/>
<evidence type="ECO:0000313" key="1">
    <source>
        <dbReference type="EMBL" id="TYR94462.1"/>
    </source>
</evidence>
<dbReference type="RefSeq" id="WP_148955367.1">
    <property type="nucleotide sequence ID" value="NZ_VTEG01000038.1"/>
</dbReference>
<dbReference type="InterPro" id="IPR027304">
    <property type="entry name" value="Trigger_fact/SurA_dom_sf"/>
</dbReference>
<name>A0A5D4LYY6_9BACI</name>